<protein>
    <submittedName>
        <fullName evidence="1">Uncharacterized protein</fullName>
    </submittedName>
</protein>
<gene>
    <name evidence="1" type="ORF">EZS27_019987</name>
</gene>
<dbReference type="EMBL" id="SNRY01001375">
    <property type="protein sequence ID" value="KAA6331404.1"/>
    <property type="molecule type" value="Genomic_DNA"/>
</dbReference>
<organism evidence="1">
    <name type="scientific">termite gut metagenome</name>
    <dbReference type="NCBI Taxonomy" id="433724"/>
    <lineage>
        <taxon>unclassified sequences</taxon>
        <taxon>metagenomes</taxon>
        <taxon>organismal metagenomes</taxon>
    </lineage>
</organism>
<proteinExistence type="predicted"/>
<evidence type="ECO:0000313" key="1">
    <source>
        <dbReference type="EMBL" id="KAA6331404.1"/>
    </source>
</evidence>
<comment type="caution">
    <text evidence="1">The sequence shown here is derived from an EMBL/GenBank/DDBJ whole genome shotgun (WGS) entry which is preliminary data.</text>
</comment>
<sequence>MYVMFGFLQFAYQSVYFGGAVRIYFHSVTLERESLINVSEKLNQATVFFRYFARILRQILRHGFL</sequence>
<accession>A0A5J4RD44</accession>
<dbReference type="AlphaFoldDB" id="A0A5J4RD44"/>
<reference evidence="1" key="1">
    <citation type="submission" date="2019-03" db="EMBL/GenBank/DDBJ databases">
        <title>Single cell metagenomics reveals metabolic interactions within the superorganism composed of flagellate Streblomastix strix and complex community of Bacteroidetes bacteria on its surface.</title>
        <authorList>
            <person name="Treitli S.C."/>
            <person name="Kolisko M."/>
            <person name="Husnik F."/>
            <person name="Keeling P."/>
            <person name="Hampl V."/>
        </authorList>
    </citation>
    <scope>NUCLEOTIDE SEQUENCE</scope>
    <source>
        <strain evidence="1">STM</strain>
    </source>
</reference>
<name>A0A5J4RD44_9ZZZZ</name>